<organism evidence="2 3">
    <name type="scientific">Synechococcus phage S-RIP2</name>
    <dbReference type="NCBI Taxonomy" id="754040"/>
    <lineage>
        <taxon>Viruses</taxon>
        <taxon>Duplodnaviria</taxon>
        <taxon>Heunggongvirae</taxon>
        <taxon>Uroviricota</taxon>
        <taxon>Caudoviricetes</taxon>
        <taxon>Autographivirales</taxon>
        <taxon>Sednavirus</taxon>
        <taxon>Sednavirus SRIP2</taxon>
    </lineage>
</organism>
<evidence type="ECO:0000313" key="2">
    <source>
        <dbReference type="EMBL" id="AGG91348.1"/>
    </source>
</evidence>
<accession>M4NK34</accession>
<evidence type="ECO:0000256" key="1">
    <source>
        <dbReference type="SAM" id="MobiDB-lite"/>
    </source>
</evidence>
<dbReference type="GeneID" id="15009709"/>
<keyword evidence="3" id="KW-1185">Reference proteome</keyword>
<gene>
    <name evidence="2" type="ORF">SWQG_00054</name>
</gene>
<protein>
    <submittedName>
        <fullName evidence="2">Uncharacterized protein</fullName>
    </submittedName>
</protein>
<sequence>MTNQAVQFQNNGAPSRQQFTGGNSCNGTTMTFSPFYMGNDTLPQGYTRNNNYGAQLNFSVPLDGGMIEQCKAIAKRHEEKLRLDYELVRALKCTEIMKAGFTFRPGSRVEVLCHDIVPIVSLTNEEKSN</sequence>
<reference evidence="2 3" key="1">
    <citation type="submission" date="2010-09" db="EMBL/GenBank/DDBJ databases">
        <title>The Genome Sequence of Synechococcus phage S-RIP2 isolate N1_2007.</title>
        <authorList>
            <consortium name="The Broad Institute Genome Sequencing Platform"/>
            <person name="Henn M.R."/>
            <person name="Marston M."/>
            <person name="Levin J."/>
            <person name="Malboeuf C."/>
            <person name="Casali M."/>
            <person name="Russ C."/>
            <person name="Lennon N."/>
            <person name="Chapman S.B."/>
            <person name="Erlich R."/>
            <person name="Young S.K."/>
            <person name="Yandava C."/>
            <person name="Zeng Q."/>
            <person name="Fitzgerald M.F."/>
            <person name="Alvarado L."/>
            <person name="Anderson S."/>
            <person name="Berlin A."/>
            <person name="Chen Z."/>
            <person name="Freedman E."/>
            <person name="Gellesch M."/>
            <person name="Goldberg J."/>
            <person name="Green L."/>
            <person name="Griggs A."/>
            <person name="Gujja S."/>
            <person name="Heilman E.R."/>
            <person name="Heiman D."/>
            <person name="Hollinger A."/>
            <person name="Howarth C."/>
            <person name="Larson L."/>
            <person name="Mehta T."/>
            <person name="Neiman D."/>
            <person name="Pearson M."/>
            <person name="Roberts A."/>
            <person name="Ryan E."/>
            <person name="Saif S."/>
            <person name="Shea T."/>
            <person name="Shenoy N."/>
            <person name="Sisk P."/>
            <person name="Stolte C."/>
            <person name="Sykes S."/>
            <person name="White J."/>
            <person name="Haas B."/>
            <person name="Nusbaum C."/>
            <person name="Birren B."/>
        </authorList>
    </citation>
    <scope>NUCLEOTIDE SEQUENCE [LARGE SCALE GENOMIC DNA]</scope>
</reference>
<dbReference type="KEGG" id="vg:15009709"/>
<proteinExistence type="predicted"/>
<feature type="region of interest" description="Disordered" evidence="1">
    <location>
        <begin position="1"/>
        <end position="23"/>
    </location>
</feature>
<evidence type="ECO:0000313" key="3">
    <source>
        <dbReference type="Proteomes" id="UP000204049"/>
    </source>
</evidence>
<name>M4NK34_9CAUD</name>
<dbReference type="EMBL" id="HQ317389">
    <property type="protein sequence ID" value="AGG91348.1"/>
    <property type="molecule type" value="Genomic_DNA"/>
</dbReference>
<dbReference type="Proteomes" id="UP000204049">
    <property type="component" value="Segment"/>
</dbReference>
<dbReference type="RefSeq" id="YP_007673197.1">
    <property type="nucleotide sequence ID" value="NC_020838.1"/>
</dbReference>